<protein>
    <submittedName>
        <fullName evidence="4">Extracellular solute-binding protein</fullName>
    </submittedName>
</protein>
<evidence type="ECO:0000256" key="2">
    <source>
        <dbReference type="SAM" id="MobiDB-lite"/>
    </source>
</evidence>
<dbReference type="SUPFAM" id="SSF53850">
    <property type="entry name" value="Periplasmic binding protein-like II"/>
    <property type="match status" value="1"/>
</dbReference>
<comment type="caution">
    <text evidence="4">The sequence shown here is derived from an EMBL/GenBank/DDBJ whole genome shotgun (WGS) entry which is preliminary data.</text>
</comment>
<evidence type="ECO:0000313" key="5">
    <source>
        <dbReference type="Proteomes" id="UP000276128"/>
    </source>
</evidence>
<dbReference type="InterPro" id="IPR050490">
    <property type="entry name" value="Bact_solute-bd_prot1"/>
</dbReference>
<feature type="region of interest" description="Disordered" evidence="2">
    <location>
        <begin position="32"/>
        <end position="57"/>
    </location>
</feature>
<keyword evidence="5" id="KW-1185">Reference proteome</keyword>
<organism evidence="4 5">
    <name type="scientific">Paenibacillus whitsoniae</name>
    <dbReference type="NCBI Taxonomy" id="2496558"/>
    <lineage>
        <taxon>Bacteria</taxon>
        <taxon>Bacillati</taxon>
        <taxon>Bacillota</taxon>
        <taxon>Bacilli</taxon>
        <taxon>Bacillales</taxon>
        <taxon>Paenibacillaceae</taxon>
        <taxon>Paenibacillus</taxon>
    </lineage>
</organism>
<dbReference type="OrthoDB" id="9787283at2"/>
<dbReference type="PROSITE" id="PS51257">
    <property type="entry name" value="PROKAR_LIPOPROTEIN"/>
    <property type="match status" value="1"/>
</dbReference>
<dbReference type="Proteomes" id="UP000276128">
    <property type="component" value="Unassembled WGS sequence"/>
</dbReference>
<reference evidence="4 5" key="1">
    <citation type="submission" date="2018-12" db="EMBL/GenBank/DDBJ databases">
        <title>Bacillus ochoae sp. nov., Paenibacillus whitsoniae sp. nov., Paenibacillus spiritus sp. nov. Isolated from the Mars Exploration Rover during spacecraft assembly.</title>
        <authorList>
            <person name="Seuylemezian A."/>
            <person name="Vaishampayan P."/>
        </authorList>
    </citation>
    <scope>NUCLEOTIDE SEQUENCE [LARGE SCALE GENOMIC DNA]</scope>
    <source>
        <strain evidence="4 5">MER 54</strain>
    </source>
</reference>
<dbReference type="PANTHER" id="PTHR43649:SF33">
    <property type="entry name" value="POLYGALACTURONAN_RHAMNOGALACTURONAN-BINDING PROTEIN YTCQ"/>
    <property type="match status" value="1"/>
</dbReference>
<dbReference type="PANTHER" id="PTHR43649">
    <property type="entry name" value="ARABINOSE-BINDING PROTEIN-RELATED"/>
    <property type="match status" value="1"/>
</dbReference>
<gene>
    <name evidence="4" type="ORF">EJQ19_21655</name>
</gene>
<dbReference type="EMBL" id="RXHU01000066">
    <property type="protein sequence ID" value="RTE07161.1"/>
    <property type="molecule type" value="Genomic_DNA"/>
</dbReference>
<dbReference type="AlphaFoldDB" id="A0A430J9P1"/>
<proteinExistence type="predicted"/>
<feature type="compositionally biased region" description="Low complexity" evidence="2">
    <location>
        <begin position="39"/>
        <end position="57"/>
    </location>
</feature>
<accession>A0A430J9P1</accession>
<feature type="signal peptide" evidence="3">
    <location>
        <begin position="1"/>
        <end position="28"/>
    </location>
</feature>
<name>A0A430J9P1_9BACL</name>
<feature type="chain" id="PRO_5038838211" evidence="3">
    <location>
        <begin position="29"/>
        <end position="527"/>
    </location>
</feature>
<evidence type="ECO:0000256" key="1">
    <source>
        <dbReference type="ARBA" id="ARBA00022729"/>
    </source>
</evidence>
<keyword evidence="1 3" id="KW-0732">Signal</keyword>
<evidence type="ECO:0000313" key="4">
    <source>
        <dbReference type="EMBL" id="RTE07161.1"/>
    </source>
</evidence>
<dbReference type="Gene3D" id="3.40.190.10">
    <property type="entry name" value="Periplasmic binding protein-like II"/>
    <property type="match status" value="2"/>
</dbReference>
<evidence type="ECO:0000256" key="3">
    <source>
        <dbReference type="SAM" id="SignalP"/>
    </source>
</evidence>
<sequence>MKDTKGETELKKWLSISLSVLISSGVLAGCSSDNSKDNPASSPSGTASATAQPTAAAQDDMKEKLELNIMTISYEGGGWPANNSMIDYLNKKFNIDLKFQWISQDNYKEKLNVLAASGEFPDSFLLLKEDFLKWRDKGIFLDVKPLLSKYPNLAKNLGGEEQLQFMSPKGKYYSFPYYQIETQTSFGIRKDWLDKLSLKMPTNLDEFYQVSKAFATQDPDGNGKNDTYGFSASLVANKTDFKHVDPIKAAFGLVDNWGLKDGKLISWHTQNKELKDFAAYMNKAYTEGVLDKDFAINKVKDPQDKYEAGKVGIDDVVPNVFYQTLVPNLKKVDPKAETVQLLPPKGPTGLQGTSTNAITQRIVINAKIDAKKQDRLLKLFDYLMSDEGNTLSKNGIEGTHYKKNGDSYEKLPAFDQDRPMLISAWYLRRFDLNTQIRLWDDKTMVDNVNQWFKNSEPFKWPNLAAGLESTTDTKNGVTIDQKFMTTLIKVIMGEQPLDAIDAAVEQWKKDGGDQITKEYNDAYLQSK</sequence>